<protein>
    <submittedName>
        <fullName evidence="1">Uncharacterized protein</fullName>
    </submittedName>
</protein>
<comment type="caution">
    <text evidence="1">The sequence shown here is derived from an EMBL/GenBank/DDBJ whole genome shotgun (WGS) entry which is preliminary data.</text>
</comment>
<name>A0A9J5YCA7_SOLCO</name>
<evidence type="ECO:0000313" key="2">
    <source>
        <dbReference type="Proteomes" id="UP000824120"/>
    </source>
</evidence>
<dbReference type="EMBL" id="JACXVP010000007">
    <property type="protein sequence ID" value="KAG5597749.1"/>
    <property type="molecule type" value="Genomic_DNA"/>
</dbReference>
<keyword evidence="2" id="KW-1185">Reference proteome</keyword>
<organism evidence="1 2">
    <name type="scientific">Solanum commersonii</name>
    <name type="common">Commerson's wild potato</name>
    <name type="synonym">Commerson's nightshade</name>
    <dbReference type="NCBI Taxonomy" id="4109"/>
    <lineage>
        <taxon>Eukaryota</taxon>
        <taxon>Viridiplantae</taxon>
        <taxon>Streptophyta</taxon>
        <taxon>Embryophyta</taxon>
        <taxon>Tracheophyta</taxon>
        <taxon>Spermatophyta</taxon>
        <taxon>Magnoliopsida</taxon>
        <taxon>eudicotyledons</taxon>
        <taxon>Gunneridae</taxon>
        <taxon>Pentapetalae</taxon>
        <taxon>asterids</taxon>
        <taxon>lamiids</taxon>
        <taxon>Solanales</taxon>
        <taxon>Solanaceae</taxon>
        <taxon>Solanoideae</taxon>
        <taxon>Solaneae</taxon>
        <taxon>Solanum</taxon>
    </lineage>
</organism>
<dbReference type="Proteomes" id="UP000824120">
    <property type="component" value="Chromosome 7"/>
</dbReference>
<evidence type="ECO:0000313" key="1">
    <source>
        <dbReference type="EMBL" id="KAG5597749.1"/>
    </source>
</evidence>
<reference evidence="1 2" key="1">
    <citation type="submission" date="2020-09" db="EMBL/GenBank/DDBJ databases">
        <title>De no assembly of potato wild relative species, Solanum commersonii.</title>
        <authorList>
            <person name="Cho K."/>
        </authorList>
    </citation>
    <scope>NUCLEOTIDE SEQUENCE [LARGE SCALE GENOMIC DNA]</scope>
    <source>
        <strain evidence="1">LZ3.2</strain>
        <tissue evidence="1">Leaf</tissue>
    </source>
</reference>
<gene>
    <name evidence="1" type="ORF">H5410_038981</name>
</gene>
<proteinExistence type="predicted"/>
<sequence>MEMIASAGHYPDIIHPVFCEIFYFSMGLWEQNQESEVWSHISSPPFDQLKNDLQNEESIISESAKIKIVDEIKDQKAT</sequence>
<dbReference type="AlphaFoldDB" id="A0A9J5YCA7"/>
<accession>A0A9J5YCA7</accession>